<dbReference type="OrthoDB" id="4422218at2759"/>
<dbReference type="EMBL" id="GL636492">
    <property type="protein sequence ID" value="EFW18605.1"/>
    <property type="molecule type" value="Genomic_DNA"/>
</dbReference>
<protein>
    <submittedName>
        <fullName evidence="1">Uncharacterized protein</fullName>
    </submittedName>
</protein>
<evidence type="ECO:0000313" key="1">
    <source>
        <dbReference type="EMBL" id="EFW18605.1"/>
    </source>
</evidence>
<dbReference type="SUPFAM" id="SSF51197">
    <property type="entry name" value="Clavaminate synthase-like"/>
    <property type="match status" value="1"/>
</dbReference>
<gene>
    <name evidence="1" type="ORF">CPSG_05291</name>
</gene>
<keyword evidence="2" id="KW-1185">Reference proteome</keyword>
<dbReference type="VEuPathDB" id="FungiDB:D8B26_005362"/>
<dbReference type="VEuPathDB" id="FungiDB:CPSG_05291"/>
<name>E9D523_COCPS</name>
<reference evidence="2" key="1">
    <citation type="journal article" date="2010" name="Genome Res.">
        <title>Population genomic sequencing of Coccidioides fungi reveals recent hybridization and transposon control.</title>
        <authorList>
            <person name="Neafsey D.E."/>
            <person name="Barker B.M."/>
            <person name="Sharpton T.J."/>
            <person name="Stajich J.E."/>
            <person name="Park D.J."/>
            <person name="Whiston E."/>
            <person name="Hung C.-Y."/>
            <person name="McMahan C."/>
            <person name="White J."/>
            <person name="Sykes S."/>
            <person name="Heiman D."/>
            <person name="Young S."/>
            <person name="Zeng Q."/>
            <person name="Abouelleil A."/>
            <person name="Aftuck L."/>
            <person name="Bessette D."/>
            <person name="Brown A."/>
            <person name="FitzGerald M."/>
            <person name="Lui A."/>
            <person name="Macdonald J.P."/>
            <person name="Priest M."/>
            <person name="Orbach M.J."/>
            <person name="Galgiani J.N."/>
            <person name="Kirkland T.N."/>
            <person name="Cole G.T."/>
            <person name="Birren B.W."/>
            <person name="Henn M.R."/>
            <person name="Taylor J.W."/>
            <person name="Rounsley S.D."/>
        </authorList>
    </citation>
    <scope>NUCLEOTIDE SEQUENCE [LARGE SCALE GENOMIC DNA]</scope>
    <source>
        <strain evidence="2">RMSCC 757 / Silveira</strain>
    </source>
</reference>
<dbReference type="AlphaFoldDB" id="E9D523"/>
<sequence length="174" mass="19007">MANALGFEIVEAVVSSALANEAADALLKQTQYRREKYDAYNVPNECLLIVNKFLESPGTSALAEFLKSTALPLRPTNVFAGMFRETNADPNKLKTAEEGEVYVTIALTDLSPKNGWYTFYPGSRKTQPLTSMEPVALDLKAGDAVIWRGDLVYFHTPGGGGMFLTLVYNKCAAT</sequence>
<reference evidence="2" key="2">
    <citation type="submission" date="2010-03" db="EMBL/GenBank/DDBJ databases">
        <title>The genome sequence of Coccidioides posadasii strain Silveira.</title>
        <authorList>
            <consortium name="The Broad Institute Genome Sequencing Center for Infectious Disease"/>
            <person name="Neafsey D."/>
            <person name="Orbach M."/>
            <person name="Henn M.R."/>
            <person name="Cole G.T."/>
            <person name="Galgiani J."/>
            <person name="Gardner M.J."/>
            <person name="Kirkland T.N."/>
            <person name="Taylor J.W."/>
            <person name="Young S.K."/>
            <person name="Zeng Q."/>
            <person name="Koehrsen M."/>
            <person name="Alvarado L."/>
            <person name="Berlin A."/>
            <person name="Borenstein D."/>
            <person name="Chapman S.B."/>
            <person name="Chen Z."/>
            <person name="Engels R."/>
            <person name="Freedman E."/>
            <person name="Gellesch M."/>
            <person name="Goldberg J."/>
            <person name="Griggs A."/>
            <person name="Gujja S."/>
            <person name="Heilman E."/>
            <person name="Heiman D."/>
            <person name="Howarth C."/>
            <person name="Jen D."/>
            <person name="Larson L."/>
            <person name="Mehta T."/>
            <person name="Neiman D."/>
            <person name="Park D."/>
            <person name="Pearson M."/>
            <person name="Richards J."/>
            <person name="Roberts A."/>
            <person name="Saif S."/>
            <person name="Shea T."/>
            <person name="Shenoy N."/>
            <person name="Sisk P."/>
            <person name="Stolte C."/>
            <person name="Sykes S."/>
            <person name="Walk T."/>
            <person name="White J."/>
            <person name="Yandava C."/>
            <person name="Haas B."/>
            <person name="Nusbaum C."/>
            <person name="Birren B."/>
        </authorList>
    </citation>
    <scope>NUCLEOTIDE SEQUENCE [LARGE SCALE GENOMIC DNA]</scope>
    <source>
        <strain evidence="2">RMSCC 757 / Silveira</strain>
    </source>
</reference>
<dbReference type="HOGENOM" id="CLU_1562503_0_0_1"/>
<dbReference type="InterPro" id="IPR008775">
    <property type="entry name" value="Phytyl_CoA_dOase-like"/>
</dbReference>
<accession>E9D523</accession>
<dbReference type="Proteomes" id="UP000002497">
    <property type="component" value="Unassembled WGS sequence"/>
</dbReference>
<dbReference type="OMA" id="NGWYTFY"/>
<dbReference type="Pfam" id="PF05721">
    <property type="entry name" value="PhyH"/>
    <property type="match status" value="1"/>
</dbReference>
<proteinExistence type="predicted"/>
<evidence type="ECO:0000313" key="2">
    <source>
        <dbReference type="Proteomes" id="UP000002497"/>
    </source>
</evidence>
<dbReference type="Gene3D" id="2.60.120.620">
    <property type="entry name" value="q2cbj1_9rhob like domain"/>
    <property type="match status" value="1"/>
</dbReference>
<organism evidence="2">
    <name type="scientific">Coccidioides posadasii (strain RMSCC 757 / Silveira)</name>
    <name type="common">Valley fever fungus</name>
    <dbReference type="NCBI Taxonomy" id="443226"/>
    <lineage>
        <taxon>Eukaryota</taxon>
        <taxon>Fungi</taxon>
        <taxon>Dikarya</taxon>
        <taxon>Ascomycota</taxon>
        <taxon>Pezizomycotina</taxon>
        <taxon>Eurotiomycetes</taxon>
        <taxon>Eurotiomycetidae</taxon>
        <taxon>Onygenales</taxon>
        <taxon>Onygenaceae</taxon>
        <taxon>Coccidioides</taxon>
    </lineage>
</organism>